<dbReference type="Pfam" id="PF04023">
    <property type="entry name" value="FeoA"/>
    <property type="match status" value="1"/>
</dbReference>
<dbReference type="EMBL" id="AP018786">
    <property type="protein sequence ID" value="BBF23088.1"/>
    <property type="molecule type" value="Genomic_DNA"/>
</dbReference>
<dbReference type="InterPro" id="IPR008988">
    <property type="entry name" value="Transcriptional_repressor_C"/>
</dbReference>
<dbReference type="RefSeq" id="WP_120176731.1">
    <property type="nucleotide sequence ID" value="NZ_AP018786.1"/>
</dbReference>
<organism evidence="3 4">
    <name type="scientific">Sutterella megalosphaeroides</name>
    <dbReference type="NCBI Taxonomy" id="2494234"/>
    <lineage>
        <taxon>Bacteria</taxon>
        <taxon>Pseudomonadati</taxon>
        <taxon>Pseudomonadota</taxon>
        <taxon>Betaproteobacteria</taxon>
        <taxon>Burkholderiales</taxon>
        <taxon>Sutterellaceae</taxon>
        <taxon>Sutterella</taxon>
    </lineage>
</organism>
<evidence type="ECO:0000259" key="2">
    <source>
        <dbReference type="SMART" id="SM00899"/>
    </source>
</evidence>
<dbReference type="SUPFAM" id="SSF50037">
    <property type="entry name" value="C-terminal domain of transcriptional repressors"/>
    <property type="match status" value="1"/>
</dbReference>
<keyword evidence="1" id="KW-0408">Iron</keyword>
<proteinExistence type="predicted"/>
<evidence type="ECO:0000313" key="4">
    <source>
        <dbReference type="Proteomes" id="UP000271003"/>
    </source>
</evidence>
<dbReference type="AlphaFoldDB" id="A0A2Z6ID98"/>
<dbReference type="InterPro" id="IPR038157">
    <property type="entry name" value="FeoA_core_dom"/>
</dbReference>
<dbReference type="KEGG" id="sutt:SUTMEG_09790"/>
<accession>A0A2Z6ID98</accession>
<reference evidence="3 4" key="1">
    <citation type="journal article" date="2018" name="Int. J. Syst. Evol. Microbiol.">
        <title>Mesosutterella multiformis gen. nov., sp. nov., a member of the family Sutterellaceae and Sutterella megalosphaeroides sp. nov., isolated from human faeces.</title>
        <authorList>
            <person name="Sakamoto M."/>
            <person name="Ikeyama N."/>
            <person name="Kunihiro T."/>
            <person name="Iino T."/>
            <person name="Yuki M."/>
            <person name="Ohkuma M."/>
        </authorList>
    </citation>
    <scope>NUCLEOTIDE SEQUENCE [LARGE SCALE GENOMIC DNA]</scope>
    <source>
        <strain evidence="3 4">6FBBBH3</strain>
    </source>
</reference>
<dbReference type="Proteomes" id="UP000271003">
    <property type="component" value="Chromosome"/>
</dbReference>
<evidence type="ECO:0000313" key="3">
    <source>
        <dbReference type="EMBL" id="BBF23088.1"/>
    </source>
</evidence>
<keyword evidence="4" id="KW-1185">Reference proteome</keyword>
<sequence>MPATTSDLSRRPRPLTESPLRQTVTVVRVKLPEGEAARLTELGLRVGGPVTPLEGGDEGPLMLGIGCGRIGVDRETARKIYVC</sequence>
<dbReference type="InterPro" id="IPR007167">
    <property type="entry name" value="Fe-transptr_FeoA-like"/>
</dbReference>
<dbReference type="Gene3D" id="2.30.30.90">
    <property type="match status" value="1"/>
</dbReference>
<dbReference type="GO" id="GO:0046914">
    <property type="term" value="F:transition metal ion binding"/>
    <property type="evidence" value="ECO:0007669"/>
    <property type="project" value="InterPro"/>
</dbReference>
<feature type="domain" description="Ferrous iron transporter FeoA-like" evidence="2">
    <location>
        <begin position="13"/>
        <end position="83"/>
    </location>
</feature>
<evidence type="ECO:0000256" key="1">
    <source>
        <dbReference type="ARBA" id="ARBA00023004"/>
    </source>
</evidence>
<dbReference type="SMART" id="SM00899">
    <property type="entry name" value="FeoA"/>
    <property type="match status" value="1"/>
</dbReference>
<protein>
    <recommendedName>
        <fullName evidence="2">Ferrous iron transporter FeoA-like domain-containing protein</fullName>
    </recommendedName>
</protein>
<gene>
    <name evidence="3" type="ORF">SUTMEG_09790</name>
</gene>
<name>A0A2Z6ID98_9BURK</name>